<organism evidence="1">
    <name type="scientific">marine sediment metagenome</name>
    <dbReference type="NCBI Taxonomy" id="412755"/>
    <lineage>
        <taxon>unclassified sequences</taxon>
        <taxon>metagenomes</taxon>
        <taxon>ecological metagenomes</taxon>
    </lineage>
</organism>
<dbReference type="EMBL" id="LAZR01004037">
    <property type="protein sequence ID" value="KKN12383.1"/>
    <property type="molecule type" value="Genomic_DNA"/>
</dbReference>
<accession>A0A0F9R4M5</accession>
<sequence length="86" mass="9728">MHVKMIAQPSTETEIYGLDYGQPFSFDGHTYIKSQFKCKDITQAKPRRHSFCTNLKTGGVRFLEHGTLVTTLRGEVNTWKIANGHG</sequence>
<dbReference type="AlphaFoldDB" id="A0A0F9R4M5"/>
<name>A0A0F9R4M5_9ZZZZ</name>
<gene>
    <name evidence="1" type="ORF">LCGC14_1016940</name>
</gene>
<evidence type="ECO:0000313" key="1">
    <source>
        <dbReference type="EMBL" id="KKN12383.1"/>
    </source>
</evidence>
<reference evidence="1" key="1">
    <citation type="journal article" date="2015" name="Nature">
        <title>Complex archaea that bridge the gap between prokaryotes and eukaryotes.</title>
        <authorList>
            <person name="Spang A."/>
            <person name="Saw J.H."/>
            <person name="Jorgensen S.L."/>
            <person name="Zaremba-Niedzwiedzka K."/>
            <person name="Martijn J."/>
            <person name="Lind A.E."/>
            <person name="van Eijk R."/>
            <person name="Schleper C."/>
            <person name="Guy L."/>
            <person name="Ettema T.J."/>
        </authorList>
    </citation>
    <scope>NUCLEOTIDE SEQUENCE</scope>
</reference>
<comment type="caution">
    <text evidence="1">The sequence shown here is derived from an EMBL/GenBank/DDBJ whole genome shotgun (WGS) entry which is preliminary data.</text>
</comment>
<protein>
    <submittedName>
        <fullName evidence="1">Uncharacterized protein</fullName>
    </submittedName>
</protein>
<proteinExistence type="predicted"/>